<proteinExistence type="predicted"/>
<dbReference type="Pfam" id="PF13503">
    <property type="entry name" value="DUF4123"/>
    <property type="match status" value="1"/>
</dbReference>
<accession>A0AAD2WER3</accession>
<dbReference type="InterPro" id="IPR025391">
    <property type="entry name" value="DUF4123"/>
</dbReference>
<reference evidence="2 3" key="1">
    <citation type="submission" date="2013-02" db="EMBL/GenBank/DDBJ databases">
        <title>Insights into the proteome of triclosan-resistant Pseudomonas putida TRO1, isolated from activated sludge.</title>
        <authorList>
            <person name="Lolas I.B."/>
            <person name="Almeida B."/>
            <person name="Starnawski P.M."/>
            <person name="Soenderkaer M."/>
            <person name="Nielsen K.L."/>
            <person name="Nielsen J.L."/>
        </authorList>
    </citation>
    <scope>NUCLEOTIDE SEQUENCE [LARGE SCALE GENOMIC DNA]</scope>
    <source>
        <strain evidence="2 3">TRO1</strain>
    </source>
</reference>
<comment type="caution">
    <text evidence="2">The sequence shown here is derived from an EMBL/GenBank/DDBJ whole genome shotgun (WGS) entry which is preliminary data.</text>
</comment>
<feature type="domain" description="DUF4123" evidence="1">
    <location>
        <begin position="21"/>
        <end position="132"/>
    </location>
</feature>
<name>A0AAD2WER3_PSEPU</name>
<organism evidence="2 3">
    <name type="scientific">Pseudomonas putida TRO1</name>
    <dbReference type="NCBI Taxonomy" id="1227924"/>
    <lineage>
        <taxon>Bacteria</taxon>
        <taxon>Pseudomonadati</taxon>
        <taxon>Pseudomonadota</taxon>
        <taxon>Gammaproteobacteria</taxon>
        <taxon>Pseudomonadales</taxon>
        <taxon>Pseudomonadaceae</taxon>
        <taxon>Pseudomonas</taxon>
    </lineage>
</organism>
<dbReference type="EMBL" id="APBQ01000011">
    <property type="protein sequence ID" value="ENY79400.1"/>
    <property type="molecule type" value="Genomic_DNA"/>
</dbReference>
<sequence length="191" mass="21303">MSLHRQLTEGSLCTGTVNASLFVLAEASANPDLLGRLEFHASQHHSLWYLEYDAGLERHAPILFQLIAGSEVDAWLGALKGRFTGTVIEAALPLEALARHLRRFGKAQAGRRRYFLRLGDPQSLSLYVASLTYRPDILGRLFDNGRVRRLYFHDARTGLALGAQPLFEQAEHGSEREGCLAWLPLRHEVSG</sequence>
<evidence type="ECO:0000313" key="3">
    <source>
        <dbReference type="Proteomes" id="UP000013237"/>
    </source>
</evidence>
<dbReference type="RefSeq" id="WP_003247981.1">
    <property type="nucleotide sequence ID" value="NZ_APBQ01000011.1"/>
</dbReference>
<protein>
    <recommendedName>
        <fullName evidence="1">DUF4123 domain-containing protein</fullName>
    </recommendedName>
</protein>
<dbReference type="Proteomes" id="UP000013237">
    <property type="component" value="Unassembled WGS sequence"/>
</dbReference>
<evidence type="ECO:0000259" key="1">
    <source>
        <dbReference type="Pfam" id="PF13503"/>
    </source>
</evidence>
<dbReference type="AlphaFoldDB" id="A0AAD2WER3"/>
<gene>
    <name evidence="2" type="ORF">C206_02149</name>
</gene>
<evidence type="ECO:0000313" key="2">
    <source>
        <dbReference type="EMBL" id="ENY79400.1"/>
    </source>
</evidence>